<dbReference type="Gene3D" id="3.30.450.20">
    <property type="entry name" value="PAS domain"/>
    <property type="match status" value="1"/>
</dbReference>
<evidence type="ECO:0000256" key="2">
    <source>
        <dbReference type="ARBA" id="ARBA00012438"/>
    </source>
</evidence>
<dbReference type="InterPro" id="IPR050351">
    <property type="entry name" value="BphY/WalK/GraS-like"/>
</dbReference>
<dbReference type="InterPro" id="IPR003661">
    <property type="entry name" value="HisK_dim/P_dom"/>
</dbReference>
<evidence type="ECO:0000259" key="8">
    <source>
        <dbReference type="PROSITE" id="PS50109"/>
    </source>
</evidence>
<dbReference type="EC" id="2.7.13.3" evidence="2"/>
<dbReference type="GO" id="GO:0005886">
    <property type="term" value="C:plasma membrane"/>
    <property type="evidence" value="ECO:0007669"/>
    <property type="project" value="UniProtKB-ARBA"/>
</dbReference>
<keyword evidence="4" id="KW-0808">Transferase</keyword>
<dbReference type="InterPro" id="IPR003594">
    <property type="entry name" value="HATPase_dom"/>
</dbReference>
<dbReference type="Proteomes" id="UP000294862">
    <property type="component" value="Unassembled WGS sequence"/>
</dbReference>
<dbReference type="InterPro" id="IPR036890">
    <property type="entry name" value="HATPase_C_sf"/>
</dbReference>
<evidence type="ECO:0000256" key="3">
    <source>
        <dbReference type="ARBA" id="ARBA00022553"/>
    </source>
</evidence>
<dbReference type="CDD" id="cd00082">
    <property type="entry name" value="HisKA"/>
    <property type="match status" value="1"/>
</dbReference>
<keyword evidence="7" id="KW-0812">Transmembrane</keyword>
<sequence>MRLTTANVRFLALMGSLVLVVFVGWLVRQRASDETNDSFRWLSHSQQVRATLYDLNAALAELQASAYATRLVPGDDAVRARYAGAHARFEPLLAQLRELTIDNPSQQERIGFLRARLDAAGAELDHIVDGQDPSALIARVAIGDITEDLLAEENRLALERQRHTDARVAFAEFVTIATAIAQVLLLGGVLWVAEKQTARRIDAEAGARSAVGRARLIVESVREPIAVVDADLSLVHANRAFSEFYGIPSPEGAALEGIGGWGDAALLQRLRDVVGQRRELWDFETEQEDADGNRRRVIVNARAIDLPDTDRPAALLTVSDITARKHSEEQVLELNRQLSGKIEQVTEVNRELEAFSYSVSHDLRAPLRHIAGFADKLGAQLGDERDARLAHYCAVIADSARRMSSLIEDLLAYSRLGRHALRLQPVDLQSLVEEVRSTLMSAVEDRRVQWQVAPLPVVIGDASMLRLAWQNLLDNALKYTAGREPAQIEIGCRDDGDAREFWVRDNGVGFDMKYADKLFGVFQRLHKASEFEGTGIGLASVRRIVARHGGRTWGEGETGTGATIHFTLPRHESIRE</sequence>
<evidence type="ECO:0000256" key="5">
    <source>
        <dbReference type="ARBA" id="ARBA00022777"/>
    </source>
</evidence>
<dbReference type="Pfam" id="PF02518">
    <property type="entry name" value="HATPase_c"/>
    <property type="match status" value="1"/>
</dbReference>
<evidence type="ECO:0000256" key="1">
    <source>
        <dbReference type="ARBA" id="ARBA00000085"/>
    </source>
</evidence>
<dbReference type="GO" id="GO:0030295">
    <property type="term" value="F:protein kinase activator activity"/>
    <property type="evidence" value="ECO:0007669"/>
    <property type="project" value="TreeGrafter"/>
</dbReference>
<dbReference type="EMBL" id="SLWQ01000001">
    <property type="protein sequence ID" value="TCO43214.1"/>
    <property type="molecule type" value="Genomic_DNA"/>
</dbReference>
<dbReference type="Pfam" id="PF08448">
    <property type="entry name" value="PAS_4"/>
    <property type="match status" value="1"/>
</dbReference>
<dbReference type="NCBIfam" id="TIGR00229">
    <property type="entry name" value="sensory_box"/>
    <property type="match status" value="1"/>
</dbReference>
<feature type="transmembrane region" description="Helical" evidence="7">
    <location>
        <begin position="168"/>
        <end position="193"/>
    </location>
</feature>
<dbReference type="SMART" id="SM00388">
    <property type="entry name" value="HisKA"/>
    <property type="match status" value="1"/>
</dbReference>
<comment type="caution">
    <text evidence="10">The sequence shown here is derived from an EMBL/GenBank/DDBJ whole genome shotgun (WGS) entry which is preliminary data.</text>
</comment>
<dbReference type="InterPro" id="IPR035965">
    <property type="entry name" value="PAS-like_dom_sf"/>
</dbReference>
<dbReference type="AlphaFoldDB" id="A0A4R2IEY0"/>
<dbReference type="InterPro" id="IPR007891">
    <property type="entry name" value="CHASE3"/>
</dbReference>
<feature type="transmembrane region" description="Helical" evidence="7">
    <location>
        <begin position="6"/>
        <end position="27"/>
    </location>
</feature>
<dbReference type="CDD" id="cd00130">
    <property type="entry name" value="PAS"/>
    <property type="match status" value="1"/>
</dbReference>
<dbReference type="PANTHER" id="PTHR42878:SF15">
    <property type="entry name" value="BACTERIOPHYTOCHROME"/>
    <property type="match status" value="1"/>
</dbReference>
<keyword evidence="7" id="KW-1133">Transmembrane helix</keyword>
<name>A0A4R2IEY0_9GAMM</name>
<dbReference type="SUPFAM" id="SSF55874">
    <property type="entry name" value="ATPase domain of HSP90 chaperone/DNA topoisomerase II/histidine kinase"/>
    <property type="match status" value="1"/>
</dbReference>
<dbReference type="SUPFAM" id="SSF55785">
    <property type="entry name" value="PYP-like sensor domain (PAS domain)"/>
    <property type="match status" value="1"/>
</dbReference>
<reference evidence="10 11" key="1">
    <citation type="journal article" date="2015" name="Stand. Genomic Sci.">
        <title>Genomic Encyclopedia of Bacterial and Archaeal Type Strains, Phase III: the genomes of soil and plant-associated and newly described type strains.</title>
        <authorList>
            <person name="Whitman W.B."/>
            <person name="Woyke T."/>
            <person name="Klenk H.P."/>
            <person name="Zhou Y."/>
            <person name="Lilburn T.G."/>
            <person name="Beck B.J."/>
            <person name="De Vos P."/>
            <person name="Vandamme P."/>
            <person name="Eisen J.A."/>
            <person name="Garrity G."/>
            <person name="Hugenholtz P."/>
            <person name="Kyrpides N.C."/>
        </authorList>
    </citation>
    <scope>NUCLEOTIDE SEQUENCE [LARGE SCALE GENOMIC DNA]</scope>
    <source>
        <strain evidence="10 11">A3</strain>
    </source>
</reference>
<dbReference type="InterPro" id="IPR005467">
    <property type="entry name" value="His_kinase_dom"/>
</dbReference>
<evidence type="ECO:0000256" key="6">
    <source>
        <dbReference type="ARBA" id="ARBA00023136"/>
    </source>
</evidence>
<protein>
    <recommendedName>
        <fullName evidence="2">histidine kinase</fullName>
        <ecNumber evidence="2">2.7.13.3</ecNumber>
    </recommendedName>
</protein>
<dbReference type="PROSITE" id="PS50109">
    <property type="entry name" value="HIS_KIN"/>
    <property type="match status" value="1"/>
</dbReference>
<keyword evidence="6 7" id="KW-0472">Membrane</keyword>
<dbReference type="Gene3D" id="3.30.565.10">
    <property type="entry name" value="Histidine kinase-like ATPase, C-terminal domain"/>
    <property type="match status" value="1"/>
</dbReference>
<dbReference type="PROSITE" id="PS50112">
    <property type="entry name" value="PAS"/>
    <property type="match status" value="1"/>
</dbReference>
<keyword evidence="11" id="KW-1185">Reference proteome</keyword>
<dbReference type="InterPro" id="IPR013656">
    <property type="entry name" value="PAS_4"/>
</dbReference>
<keyword evidence="3" id="KW-0597">Phosphoprotein</keyword>
<accession>A0A4R2IEY0</accession>
<dbReference type="SUPFAM" id="SSF47384">
    <property type="entry name" value="Homodimeric domain of signal transducing histidine kinase"/>
    <property type="match status" value="1"/>
</dbReference>
<dbReference type="RefSeq" id="WP_241987954.1">
    <property type="nucleotide sequence ID" value="NZ_SLWQ01000001.1"/>
</dbReference>
<dbReference type="Gene3D" id="1.10.287.130">
    <property type="match status" value="1"/>
</dbReference>
<dbReference type="InterPro" id="IPR004358">
    <property type="entry name" value="Sig_transdc_His_kin-like_C"/>
</dbReference>
<feature type="domain" description="Histidine kinase" evidence="8">
    <location>
        <begin position="358"/>
        <end position="572"/>
    </location>
</feature>
<dbReference type="Pfam" id="PF00512">
    <property type="entry name" value="HisKA"/>
    <property type="match status" value="1"/>
</dbReference>
<dbReference type="GO" id="GO:0000156">
    <property type="term" value="F:phosphorelay response regulator activity"/>
    <property type="evidence" value="ECO:0007669"/>
    <property type="project" value="TreeGrafter"/>
</dbReference>
<dbReference type="PANTHER" id="PTHR42878">
    <property type="entry name" value="TWO-COMPONENT HISTIDINE KINASE"/>
    <property type="match status" value="1"/>
</dbReference>
<keyword evidence="5" id="KW-0418">Kinase</keyword>
<dbReference type="InterPro" id="IPR036097">
    <property type="entry name" value="HisK_dim/P_sf"/>
</dbReference>
<comment type="catalytic activity">
    <reaction evidence="1">
        <text>ATP + protein L-histidine = ADP + protein N-phospho-L-histidine.</text>
        <dbReference type="EC" id="2.7.13.3"/>
    </reaction>
</comment>
<evidence type="ECO:0000259" key="9">
    <source>
        <dbReference type="PROSITE" id="PS50112"/>
    </source>
</evidence>
<evidence type="ECO:0000256" key="4">
    <source>
        <dbReference type="ARBA" id="ARBA00022679"/>
    </source>
</evidence>
<evidence type="ECO:0000256" key="7">
    <source>
        <dbReference type="SAM" id="Phobius"/>
    </source>
</evidence>
<dbReference type="PRINTS" id="PR00344">
    <property type="entry name" value="BCTRLSENSOR"/>
</dbReference>
<organism evidence="10 11">
    <name type="scientific">Dokdonella fugitiva</name>
    <dbReference type="NCBI Taxonomy" id="328517"/>
    <lineage>
        <taxon>Bacteria</taxon>
        <taxon>Pseudomonadati</taxon>
        <taxon>Pseudomonadota</taxon>
        <taxon>Gammaproteobacteria</taxon>
        <taxon>Lysobacterales</taxon>
        <taxon>Rhodanobacteraceae</taxon>
        <taxon>Dokdonella</taxon>
    </lineage>
</organism>
<evidence type="ECO:0000313" key="11">
    <source>
        <dbReference type="Proteomes" id="UP000294862"/>
    </source>
</evidence>
<dbReference type="GO" id="GO:0007234">
    <property type="term" value="P:osmosensory signaling via phosphorelay pathway"/>
    <property type="evidence" value="ECO:0007669"/>
    <property type="project" value="TreeGrafter"/>
</dbReference>
<dbReference type="GO" id="GO:0000155">
    <property type="term" value="F:phosphorelay sensor kinase activity"/>
    <property type="evidence" value="ECO:0007669"/>
    <property type="project" value="InterPro"/>
</dbReference>
<proteinExistence type="predicted"/>
<gene>
    <name evidence="10" type="ORF">EV148_101633</name>
</gene>
<dbReference type="SMART" id="SM00387">
    <property type="entry name" value="HATPase_c"/>
    <property type="match status" value="1"/>
</dbReference>
<dbReference type="Pfam" id="PF05227">
    <property type="entry name" value="CHASE3"/>
    <property type="match status" value="1"/>
</dbReference>
<dbReference type="FunFam" id="3.30.565.10:FF:000006">
    <property type="entry name" value="Sensor histidine kinase WalK"/>
    <property type="match status" value="1"/>
</dbReference>
<evidence type="ECO:0000313" key="10">
    <source>
        <dbReference type="EMBL" id="TCO43214.1"/>
    </source>
</evidence>
<feature type="domain" description="PAS" evidence="9">
    <location>
        <begin position="210"/>
        <end position="251"/>
    </location>
</feature>
<dbReference type="InterPro" id="IPR000014">
    <property type="entry name" value="PAS"/>
</dbReference>